<evidence type="ECO:0000256" key="1">
    <source>
        <dbReference type="ARBA" id="ARBA00000971"/>
    </source>
</evidence>
<evidence type="ECO:0000256" key="5">
    <source>
        <dbReference type="PROSITE-ProRule" id="PRU00277"/>
    </source>
</evidence>
<dbReference type="SUPFAM" id="SSF54534">
    <property type="entry name" value="FKBP-like"/>
    <property type="match status" value="1"/>
</dbReference>
<evidence type="ECO:0000256" key="6">
    <source>
        <dbReference type="RuleBase" id="RU003915"/>
    </source>
</evidence>
<dbReference type="Pfam" id="PF00254">
    <property type="entry name" value="FKBP_C"/>
    <property type="match status" value="1"/>
</dbReference>
<keyword evidence="4 5" id="KW-0413">Isomerase</keyword>
<evidence type="ECO:0000313" key="8">
    <source>
        <dbReference type="EMBL" id="MBO2011767.1"/>
    </source>
</evidence>
<dbReference type="InterPro" id="IPR046357">
    <property type="entry name" value="PPIase_dom_sf"/>
</dbReference>
<keyword evidence="3 5" id="KW-0697">Rotamase</keyword>
<evidence type="ECO:0000256" key="2">
    <source>
        <dbReference type="ARBA" id="ARBA00006577"/>
    </source>
</evidence>
<feature type="domain" description="PPIase FKBP-type" evidence="7">
    <location>
        <begin position="51"/>
        <end position="146"/>
    </location>
</feature>
<dbReference type="PROSITE" id="PS50059">
    <property type="entry name" value="FKBP_PPIASE"/>
    <property type="match status" value="1"/>
</dbReference>
<name>A0ABS3QKT8_9BACT</name>
<dbReference type="PANTHER" id="PTHR43811">
    <property type="entry name" value="FKBP-TYPE PEPTIDYL-PROLYL CIS-TRANS ISOMERASE FKPA"/>
    <property type="match status" value="1"/>
</dbReference>
<comment type="catalytic activity">
    <reaction evidence="1 5 6">
        <text>[protein]-peptidylproline (omega=180) = [protein]-peptidylproline (omega=0)</text>
        <dbReference type="Rhea" id="RHEA:16237"/>
        <dbReference type="Rhea" id="RHEA-COMP:10747"/>
        <dbReference type="Rhea" id="RHEA-COMP:10748"/>
        <dbReference type="ChEBI" id="CHEBI:83833"/>
        <dbReference type="ChEBI" id="CHEBI:83834"/>
        <dbReference type="EC" id="5.2.1.8"/>
    </reaction>
</comment>
<dbReference type="InterPro" id="IPR001179">
    <property type="entry name" value="PPIase_FKBP_dom"/>
</dbReference>
<dbReference type="Gene3D" id="3.10.50.40">
    <property type="match status" value="1"/>
</dbReference>
<evidence type="ECO:0000259" key="7">
    <source>
        <dbReference type="PROSITE" id="PS50059"/>
    </source>
</evidence>
<dbReference type="GO" id="GO:0016853">
    <property type="term" value="F:isomerase activity"/>
    <property type="evidence" value="ECO:0007669"/>
    <property type="project" value="UniProtKB-KW"/>
</dbReference>
<reference evidence="8 9" key="1">
    <citation type="submission" date="2021-03" db="EMBL/GenBank/DDBJ databases">
        <authorList>
            <person name="Kim M.K."/>
        </authorList>
    </citation>
    <scope>NUCLEOTIDE SEQUENCE [LARGE SCALE GENOMIC DNA]</scope>
    <source>
        <strain evidence="8 9">BT442</strain>
    </source>
</reference>
<dbReference type="EMBL" id="JAGETZ010000013">
    <property type="protein sequence ID" value="MBO2011767.1"/>
    <property type="molecule type" value="Genomic_DNA"/>
</dbReference>
<accession>A0ABS3QKT8</accession>
<keyword evidence="9" id="KW-1185">Reference proteome</keyword>
<gene>
    <name evidence="8" type="ORF">J4E00_22070</name>
</gene>
<evidence type="ECO:0000313" key="9">
    <source>
        <dbReference type="Proteomes" id="UP000664369"/>
    </source>
</evidence>
<organism evidence="8 9">
    <name type="scientific">Hymenobacter negativus</name>
    <dbReference type="NCBI Taxonomy" id="2795026"/>
    <lineage>
        <taxon>Bacteria</taxon>
        <taxon>Pseudomonadati</taxon>
        <taxon>Bacteroidota</taxon>
        <taxon>Cytophagia</taxon>
        <taxon>Cytophagales</taxon>
        <taxon>Hymenobacteraceae</taxon>
        <taxon>Hymenobacter</taxon>
    </lineage>
</organism>
<dbReference type="EC" id="5.2.1.8" evidence="6"/>
<sequence>MARPATAQVMPQPVAPTNIPPDTAHHQLQYTQQGVRFVFWERGTGALPTPGSRVAVRYTGFLPDGHIFDASAASGGPLRFRVGRKEVIAGLDELMPELPVGSRVRAWIPAALAYGAKGVPDPEDDTRFLIPPNTELLFELLVVSVR</sequence>
<dbReference type="Proteomes" id="UP000664369">
    <property type="component" value="Unassembled WGS sequence"/>
</dbReference>
<proteinExistence type="inferred from homology"/>
<comment type="similarity">
    <text evidence="2 6">Belongs to the FKBP-type PPIase family.</text>
</comment>
<comment type="caution">
    <text evidence="8">The sequence shown here is derived from an EMBL/GenBank/DDBJ whole genome shotgun (WGS) entry which is preliminary data.</text>
</comment>
<dbReference type="PANTHER" id="PTHR43811:SF19">
    <property type="entry name" value="39 KDA FK506-BINDING NUCLEAR PROTEIN"/>
    <property type="match status" value="1"/>
</dbReference>
<evidence type="ECO:0000256" key="3">
    <source>
        <dbReference type="ARBA" id="ARBA00023110"/>
    </source>
</evidence>
<evidence type="ECO:0000256" key="4">
    <source>
        <dbReference type="ARBA" id="ARBA00023235"/>
    </source>
</evidence>
<protein>
    <recommendedName>
        <fullName evidence="6">Peptidyl-prolyl cis-trans isomerase</fullName>
        <ecNumber evidence="6">5.2.1.8</ecNumber>
    </recommendedName>
</protein>